<dbReference type="SUPFAM" id="SSF53335">
    <property type="entry name" value="S-adenosyl-L-methionine-dependent methyltransferases"/>
    <property type="match status" value="1"/>
</dbReference>
<sequence>MTMFCCACVLVLFRAFNFPVFSYRIHGASPFMQTILLDDVLINGRHYRIEDVVRREYDGSFFIQRVLKLTDIGPFAVASMVLEIPPEKQSAAELDTSLLMLNHSKILIPYTQAMAAAPFALEAVQLEKNDKVWNILDIGLGTGILNSFLHDVFNNMNITVVELEQGIYEIAKRYFGLIEDNSQRVIIEDGMRYLQKAASQLKFDVIFIDACYDRIVNELMCPVEAFALKENLEIIKQALTKTGVVVLSALIFEEYKFRQVQKNYTIVFGSCHVIADSLNLNNVLVCGEFEKNKEKFARKLKEIYKKFEFYSEPNIE</sequence>
<dbReference type="Pfam" id="PF01564">
    <property type="entry name" value="Spermine_synth"/>
    <property type="match status" value="1"/>
</dbReference>
<gene>
    <name evidence="2" type="ORF">NLS_LOCUS805</name>
</gene>
<feature type="signal peptide" evidence="1">
    <location>
        <begin position="1"/>
        <end position="22"/>
    </location>
</feature>
<dbReference type="OrthoDB" id="2016285at2759"/>
<keyword evidence="3" id="KW-1185">Reference proteome</keyword>
<dbReference type="Gene3D" id="3.40.50.150">
    <property type="entry name" value="Vaccinia Virus protein VP39"/>
    <property type="match status" value="1"/>
</dbReference>
<feature type="chain" id="PRO_5018080660" description="Methyltransferase domain-containing protein" evidence="1">
    <location>
        <begin position="23"/>
        <end position="316"/>
    </location>
</feature>
<evidence type="ECO:0000313" key="3">
    <source>
        <dbReference type="Proteomes" id="UP000277928"/>
    </source>
</evidence>
<reference evidence="2 3" key="1">
    <citation type="submission" date="2018-08" db="EMBL/GenBank/DDBJ databases">
        <authorList>
            <person name="Laetsch R D."/>
            <person name="Stevens L."/>
            <person name="Kumar S."/>
            <person name="Blaxter L. M."/>
        </authorList>
    </citation>
    <scope>NUCLEOTIDE SEQUENCE [LARGE SCALE GENOMIC DNA]</scope>
</reference>
<dbReference type="Proteomes" id="UP000277928">
    <property type="component" value="Unassembled WGS sequence"/>
</dbReference>
<evidence type="ECO:0000256" key="1">
    <source>
        <dbReference type="SAM" id="SignalP"/>
    </source>
</evidence>
<keyword evidence="1" id="KW-0732">Signal</keyword>
<proteinExistence type="predicted"/>
<dbReference type="OMA" id="IDACYDR"/>
<organism evidence="2 3">
    <name type="scientific">Litomosoides sigmodontis</name>
    <name type="common">Filarial nematode worm</name>
    <dbReference type="NCBI Taxonomy" id="42156"/>
    <lineage>
        <taxon>Eukaryota</taxon>
        <taxon>Metazoa</taxon>
        <taxon>Ecdysozoa</taxon>
        <taxon>Nematoda</taxon>
        <taxon>Chromadorea</taxon>
        <taxon>Rhabditida</taxon>
        <taxon>Spirurina</taxon>
        <taxon>Spiruromorpha</taxon>
        <taxon>Filarioidea</taxon>
        <taxon>Onchocercidae</taxon>
        <taxon>Litomosoides</taxon>
    </lineage>
</organism>
<dbReference type="AlphaFoldDB" id="A0A3P6SBQ2"/>
<accession>A0A3P6SBQ2</accession>
<dbReference type="CDD" id="cd02440">
    <property type="entry name" value="AdoMet_MTases"/>
    <property type="match status" value="1"/>
</dbReference>
<evidence type="ECO:0000313" key="2">
    <source>
        <dbReference type="EMBL" id="VDK69587.1"/>
    </source>
</evidence>
<name>A0A3P6SBQ2_LITSI</name>
<protein>
    <recommendedName>
        <fullName evidence="4">Methyltransferase domain-containing protein</fullName>
    </recommendedName>
</protein>
<dbReference type="EMBL" id="UYRX01000023">
    <property type="protein sequence ID" value="VDK69587.1"/>
    <property type="molecule type" value="Genomic_DNA"/>
</dbReference>
<dbReference type="InterPro" id="IPR029063">
    <property type="entry name" value="SAM-dependent_MTases_sf"/>
</dbReference>
<evidence type="ECO:0008006" key="4">
    <source>
        <dbReference type="Google" id="ProtNLM"/>
    </source>
</evidence>